<keyword evidence="2" id="KW-0808">Transferase</keyword>
<evidence type="ECO:0000256" key="3">
    <source>
        <dbReference type="ARBA" id="ARBA00022741"/>
    </source>
</evidence>
<dbReference type="SMART" id="SM00220">
    <property type="entry name" value="S_TKc"/>
    <property type="match status" value="1"/>
</dbReference>
<keyword evidence="5 6" id="KW-0067">ATP-binding</keyword>
<feature type="binding site" evidence="6">
    <location>
        <position position="70"/>
    </location>
    <ligand>
        <name>ATP</name>
        <dbReference type="ChEBI" id="CHEBI:30616"/>
    </ligand>
</feature>
<organism evidence="10 11">
    <name type="scientific">Crucibulum laeve</name>
    <dbReference type="NCBI Taxonomy" id="68775"/>
    <lineage>
        <taxon>Eukaryota</taxon>
        <taxon>Fungi</taxon>
        <taxon>Dikarya</taxon>
        <taxon>Basidiomycota</taxon>
        <taxon>Agaricomycotina</taxon>
        <taxon>Agaricomycetes</taxon>
        <taxon>Agaricomycetidae</taxon>
        <taxon>Agaricales</taxon>
        <taxon>Agaricineae</taxon>
        <taxon>Nidulariaceae</taxon>
        <taxon>Crucibulum</taxon>
    </lineage>
</organism>
<evidence type="ECO:0000256" key="2">
    <source>
        <dbReference type="ARBA" id="ARBA00022679"/>
    </source>
</evidence>
<sequence length="433" mass="49672">MNSTSDSSSVISEPPFDPQEPVRTTTHLELSNRRHKINQYKRGARIGKGKHGEVYLCEDESDAGREVALKVVKRSSPRDKIKLLRKNYRTENGKPPLNSTENSVRKEIAIMKKCRHAHLVRLLEVIDDPQQEKIYIAMEYLSGGPVEWANADHEPILSLDQTRRITRDVVNGLEYLHSHGIIHRDIKPANLIYTHNRTNVKIIDFGVAHFTPKRLKFYQRTHTQDILEDLALFPEADLLKRTGTPSFLAPEVVWFPPGTNEHEQPRTSLSQSSVKSDSSSATMGSSTAIPLKRPPITKAIDVWSLGVTFYCLLFGRTPFNVPLSTNENVHHNEFMLYNQICTQDWTVPNTMGSEGLATGGRHPKDPFSEGFVIIQLLDRMFQKNPRLRIHLEDVKRHPWFLQNIANPREWIRVTTPVEAQGISMCQWFRHLWK</sequence>
<dbReference type="OrthoDB" id="68483at2759"/>
<dbReference type="InterPro" id="IPR017441">
    <property type="entry name" value="Protein_kinase_ATP_BS"/>
</dbReference>
<dbReference type="Gene3D" id="1.10.510.10">
    <property type="entry name" value="Transferase(Phosphotransferase) domain 1"/>
    <property type="match status" value="1"/>
</dbReference>
<dbReference type="PANTHER" id="PTHR43895">
    <property type="entry name" value="CALCIUM/CALMODULIN-DEPENDENT PROTEIN KINASE KINASE-RELATED"/>
    <property type="match status" value="1"/>
</dbReference>
<dbReference type="GO" id="GO:0004674">
    <property type="term" value="F:protein serine/threonine kinase activity"/>
    <property type="evidence" value="ECO:0007669"/>
    <property type="project" value="UniProtKB-KW"/>
</dbReference>
<evidence type="ECO:0000259" key="9">
    <source>
        <dbReference type="PROSITE" id="PS50011"/>
    </source>
</evidence>
<name>A0A5C3MHB9_9AGAR</name>
<evidence type="ECO:0000313" key="11">
    <source>
        <dbReference type="Proteomes" id="UP000308652"/>
    </source>
</evidence>
<evidence type="ECO:0000256" key="7">
    <source>
        <dbReference type="RuleBase" id="RU000304"/>
    </source>
</evidence>
<evidence type="ECO:0000256" key="1">
    <source>
        <dbReference type="ARBA" id="ARBA00022527"/>
    </source>
</evidence>
<feature type="region of interest" description="Disordered" evidence="8">
    <location>
        <begin position="258"/>
        <end position="286"/>
    </location>
</feature>
<dbReference type="PANTHER" id="PTHR43895:SF152">
    <property type="entry name" value="SERINE_THREONINE-PROTEIN KINASE TOS3"/>
    <property type="match status" value="1"/>
</dbReference>
<keyword evidence="11" id="KW-1185">Reference proteome</keyword>
<dbReference type="GO" id="GO:0005524">
    <property type="term" value="F:ATP binding"/>
    <property type="evidence" value="ECO:0007669"/>
    <property type="project" value="UniProtKB-UniRule"/>
</dbReference>
<dbReference type="Proteomes" id="UP000308652">
    <property type="component" value="Unassembled WGS sequence"/>
</dbReference>
<dbReference type="PROSITE" id="PS50011">
    <property type="entry name" value="PROTEIN_KINASE_DOM"/>
    <property type="match status" value="1"/>
</dbReference>
<dbReference type="Pfam" id="PF00069">
    <property type="entry name" value="Pkinase"/>
    <property type="match status" value="2"/>
</dbReference>
<dbReference type="InterPro" id="IPR008271">
    <property type="entry name" value="Ser/Thr_kinase_AS"/>
</dbReference>
<dbReference type="AlphaFoldDB" id="A0A5C3MHB9"/>
<comment type="similarity">
    <text evidence="7">Belongs to the protein kinase superfamily.</text>
</comment>
<evidence type="ECO:0000256" key="4">
    <source>
        <dbReference type="ARBA" id="ARBA00022777"/>
    </source>
</evidence>
<dbReference type="InterPro" id="IPR011009">
    <property type="entry name" value="Kinase-like_dom_sf"/>
</dbReference>
<dbReference type="SUPFAM" id="SSF56112">
    <property type="entry name" value="Protein kinase-like (PK-like)"/>
    <property type="match status" value="1"/>
</dbReference>
<evidence type="ECO:0000256" key="5">
    <source>
        <dbReference type="ARBA" id="ARBA00022840"/>
    </source>
</evidence>
<keyword evidence="3 6" id="KW-0547">Nucleotide-binding</keyword>
<accession>A0A5C3MHB9</accession>
<reference evidence="10 11" key="1">
    <citation type="journal article" date="2019" name="Nat. Ecol. Evol.">
        <title>Megaphylogeny resolves global patterns of mushroom evolution.</title>
        <authorList>
            <person name="Varga T."/>
            <person name="Krizsan K."/>
            <person name="Foldi C."/>
            <person name="Dima B."/>
            <person name="Sanchez-Garcia M."/>
            <person name="Sanchez-Ramirez S."/>
            <person name="Szollosi G.J."/>
            <person name="Szarkandi J.G."/>
            <person name="Papp V."/>
            <person name="Albert L."/>
            <person name="Andreopoulos W."/>
            <person name="Angelini C."/>
            <person name="Antonin V."/>
            <person name="Barry K.W."/>
            <person name="Bougher N.L."/>
            <person name="Buchanan P."/>
            <person name="Buyck B."/>
            <person name="Bense V."/>
            <person name="Catcheside P."/>
            <person name="Chovatia M."/>
            <person name="Cooper J."/>
            <person name="Damon W."/>
            <person name="Desjardin D."/>
            <person name="Finy P."/>
            <person name="Geml J."/>
            <person name="Haridas S."/>
            <person name="Hughes K."/>
            <person name="Justo A."/>
            <person name="Karasinski D."/>
            <person name="Kautmanova I."/>
            <person name="Kiss B."/>
            <person name="Kocsube S."/>
            <person name="Kotiranta H."/>
            <person name="LaButti K.M."/>
            <person name="Lechner B.E."/>
            <person name="Liimatainen K."/>
            <person name="Lipzen A."/>
            <person name="Lukacs Z."/>
            <person name="Mihaltcheva S."/>
            <person name="Morgado L.N."/>
            <person name="Niskanen T."/>
            <person name="Noordeloos M.E."/>
            <person name="Ohm R.A."/>
            <person name="Ortiz-Santana B."/>
            <person name="Ovrebo C."/>
            <person name="Racz N."/>
            <person name="Riley R."/>
            <person name="Savchenko A."/>
            <person name="Shiryaev A."/>
            <person name="Soop K."/>
            <person name="Spirin V."/>
            <person name="Szebenyi C."/>
            <person name="Tomsovsky M."/>
            <person name="Tulloss R.E."/>
            <person name="Uehling J."/>
            <person name="Grigoriev I.V."/>
            <person name="Vagvolgyi C."/>
            <person name="Papp T."/>
            <person name="Martin F.M."/>
            <person name="Miettinen O."/>
            <person name="Hibbett D.S."/>
            <person name="Nagy L.G."/>
        </authorList>
    </citation>
    <scope>NUCLEOTIDE SEQUENCE [LARGE SCALE GENOMIC DNA]</scope>
    <source>
        <strain evidence="10 11">CBS 166.37</strain>
    </source>
</reference>
<evidence type="ECO:0000313" key="10">
    <source>
        <dbReference type="EMBL" id="TFK44794.1"/>
    </source>
</evidence>
<gene>
    <name evidence="10" type="ORF">BDQ12DRAFT_673588</name>
</gene>
<dbReference type="InterPro" id="IPR000719">
    <property type="entry name" value="Prot_kinase_dom"/>
</dbReference>
<dbReference type="PROSITE" id="PS00108">
    <property type="entry name" value="PROTEIN_KINASE_ST"/>
    <property type="match status" value="1"/>
</dbReference>
<feature type="domain" description="Protein kinase" evidence="9">
    <location>
        <begin position="40"/>
        <end position="400"/>
    </location>
</feature>
<evidence type="ECO:0000256" key="8">
    <source>
        <dbReference type="SAM" id="MobiDB-lite"/>
    </source>
</evidence>
<dbReference type="EMBL" id="ML213590">
    <property type="protein sequence ID" value="TFK44794.1"/>
    <property type="molecule type" value="Genomic_DNA"/>
</dbReference>
<feature type="region of interest" description="Disordered" evidence="8">
    <location>
        <begin position="1"/>
        <end position="26"/>
    </location>
</feature>
<feature type="compositionally biased region" description="Polar residues" evidence="8">
    <location>
        <begin position="1"/>
        <end position="11"/>
    </location>
</feature>
<protein>
    <submittedName>
        <fullName evidence="10">Kinase-like domain-containing protein</fullName>
    </submittedName>
</protein>
<evidence type="ECO:0000256" key="6">
    <source>
        <dbReference type="PROSITE-ProRule" id="PRU10141"/>
    </source>
</evidence>
<keyword evidence="1 7" id="KW-0723">Serine/threonine-protein kinase</keyword>
<feature type="compositionally biased region" description="Low complexity" evidence="8">
    <location>
        <begin position="268"/>
        <end position="286"/>
    </location>
</feature>
<dbReference type="CDD" id="cd14008">
    <property type="entry name" value="STKc_LKB1_CaMKK"/>
    <property type="match status" value="1"/>
</dbReference>
<dbReference type="Gene3D" id="3.30.200.20">
    <property type="entry name" value="Phosphorylase Kinase, domain 1"/>
    <property type="match status" value="1"/>
</dbReference>
<keyword evidence="4 10" id="KW-0418">Kinase</keyword>
<dbReference type="GO" id="GO:0007165">
    <property type="term" value="P:signal transduction"/>
    <property type="evidence" value="ECO:0007669"/>
    <property type="project" value="TreeGrafter"/>
</dbReference>
<dbReference type="STRING" id="68775.A0A5C3MHB9"/>
<proteinExistence type="inferred from homology"/>
<dbReference type="PROSITE" id="PS00107">
    <property type="entry name" value="PROTEIN_KINASE_ATP"/>
    <property type="match status" value="1"/>
</dbReference>